<evidence type="ECO:0000313" key="1">
    <source>
        <dbReference type="EMBL" id="QHT85387.1"/>
    </source>
</evidence>
<name>A0A6C0HZ05_9ZZZZ</name>
<protein>
    <submittedName>
        <fullName evidence="1">Uncharacterized protein</fullName>
    </submittedName>
</protein>
<proteinExistence type="predicted"/>
<organism evidence="1">
    <name type="scientific">viral metagenome</name>
    <dbReference type="NCBI Taxonomy" id="1070528"/>
    <lineage>
        <taxon>unclassified sequences</taxon>
        <taxon>metagenomes</taxon>
        <taxon>organismal metagenomes</taxon>
    </lineage>
</organism>
<dbReference type="EMBL" id="MN740041">
    <property type="protein sequence ID" value="QHT85387.1"/>
    <property type="molecule type" value="Genomic_DNA"/>
</dbReference>
<accession>A0A6C0HZ05</accession>
<dbReference type="AlphaFoldDB" id="A0A6C0HZ05"/>
<sequence length="309" mass="36798">MYILVVIIILFLYLRSRFWCKQPMRHLWGLPSTGVFQTTPLWNTYCSIHVQPSTVEEIAPYTGMKPTSEYAYCSAYKNPEIKGCIVSRKVKFYYPTIMDAYYHEMIKADTESIRQSLFQTHEYFRRKNTKCAISLFSSPTRIAWLVPVTRYPLEWIRSYWFQKYPIPKASFVKGTKDNLSVLYDAWKKPFLCQMNPSLITLADRMDAKKISLFYYYQESLVAIFFFHNTMELDKDDAILDWVGTIRFTKDPIEKAISTLLYSFRKVYPILRIHQVSDTPRYHGYKQTYVNHYIYNYGTKRISPKDCFFL</sequence>
<reference evidence="1" key="1">
    <citation type="journal article" date="2020" name="Nature">
        <title>Giant virus diversity and host interactions through global metagenomics.</title>
        <authorList>
            <person name="Schulz F."/>
            <person name="Roux S."/>
            <person name="Paez-Espino D."/>
            <person name="Jungbluth S."/>
            <person name="Walsh D.A."/>
            <person name="Denef V.J."/>
            <person name="McMahon K.D."/>
            <person name="Konstantinidis K.T."/>
            <person name="Eloe-Fadrosh E.A."/>
            <person name="Kyrpides N.C."/>
            <person name="Woyke T."/>
        </authorList>
    </citation>
    <scope>NUCLEOTIDE SEQUENCE</scope>
    <source>
        <strain evidence="1">GVMAG-M-3300023184-17</strain>
    </source>
</reference>